<organism evidence="1 2">
    <name type="scientific">Pristionchus mayeri</name>
    <dbReference type="NCBI Taxonomy" id="1317129"/>
    <lineage>
        <taxon>Eukaryota</taxon>
        <taxon>Metazoa</taxon>
        <taxon>Ecdysozoa</taxon>
        <taxon>Nematoda</taxon>
        <taxon>Chromadorea</taxon>
        <taxon>Rhabditida</taxon>
        <taxon>Rhabditina</taxon>
        <taxon>Diplogasteromorpha</taxon>
        <taxon>Diplogasteroidea</taxon>
        <taxon>Neodiplogasteridae</taxon>
        <taxon>Pristionchus</taxon>
    </lineage>
</organism>
<dbReference type="AlphaFoldDB" id="A0AAN5CMM8"/>
<accession>A0AAN5CMM8</accession>
<name>A0AAN5CMM8_9BILA</name>
<comment type="caution">
    <text evidence="1">The sequence shown here is derived from an EMBL/GenBank/DDBJ whole genome shotgun (WGS) entry which is preliminary data.</text>
</comment>
<proteinExistence type="predicted"/>
<protein>
    <submittedName>
        <fullName evidence="1">Uncharacterized protein</fullName>
    </submittedName>
</protein>
<sequence length="116" mass="13516">MDEHPQISQVSCSMSCWDEIYAVMGLVQLVKRPAQSSESPRLEKCRQHPLRSGIGKNVNVNDSWMEEENRLDEHLQSSSVFCSRIDGCHVYHALLKTKFEVYKEDDKNHEKKENEH</sequence>
<gene>
    <name evidence="1" type="ORF">PMAYCL1PPCAC_17426</name>
</gene>
<evidence type="ECO:0000313" key="1">
    <source>
        <dbReference type="EMBL" id="GMR47231.1"/>
    </source>
</evidence>
<dbReference type="Proteomes" id="UP001328107">
    <property type="component" value="Unassembled WGS sequence"/>
</dbReference>
<keyword evidence="2" id="KW-1185">Reference proteome</keyword>
<evidence type="ECO:0000313" key="2">
    <source>
        <dbReference type="Proteomes" id="UP001328107"/>
    </source>
</evidence>
<reference evidence="2" key="1">
    <citation type="submission" date="2022-10" db="EMBL/GenBank/DDBJ databases">
        <title>Genome assembly of Pristionchus species.</title>
        <authorList>
            <person name="Yoshida K."/>
            <person name="Sommer R.J."/>
        </authorList>
    </citation>
    <scope>NUCLEOTIDE SEQUENCE [LARGE SCALE GENOMIC DNA]</scope>
    <source>
        <strain evidence="2">RS5460</strain>
    </source>
</reference>
<dbReference type="EMBL" id="BTRK01000004">
    <property type="protein sequence ID" value="GMR47231.1"/>
    <property type="molecule type" value="Genomic_DNA"/>
</dbReference>
<feature type="non-terminal residue" evidence="1">
    <location>
        <position position="116"/>
    </location>
</feature>